<name>A0ABD7Q6L5_HAFAL</name>
<dbReference type="EMBL" id="SITJ01000055">
    <property type="protein sequence ID" value="TBL69147.1"/>
    <property type="molecule type" value="Genomic_DNA"/>
</dbReference>
<evidence type="ECO:0000313" key="1">
    <source>
        <dbReference type="EMBL" id="TBL69147.1"/>
    </source>
</evidence>
<protein>
    <submittedName>
        <fullName evidence="1">Uncharacterized protein</fullName>
    </submittedName>
</protein>
<accession>A0ABD7Q6L5</accession>
<gene>
    <name evidence="1" type="ORF">EYY96_05410</name>
</gene>
<evidence type="ECO:0000313" key="2">
    <source>
        <dbReference type="Proteomes" id="UP000291600"/>
    </source>
</evidence>
<organism evidence="1 2">
    <name type="scientific">Hafnia alvei</name>
    <dbReference type="NCBI Taxonomy" id="569"/>
    <lineage>
        <taxon>Bacteria</taxon>
        <taxon>Pseudomonadati</taxon>
        <taxon>Pseudomonadota</taxon>
        <taxon>Gammaproteobacteria</taxon>
        <taxon>Enterobacterales</taxon>
        <taxon>Hafniaceae</taxon>
        <taxon>Hafnia</taxon>
    </lineage>
</organism>
<dbReference type="AlphaFoldDB" id="A0ABD7Q6L5"/>
<comment type="caution">
    <text evidence="1">The sequence shown here is derived from an EMBL/GenBank/DDBJ whole genome shotgun (WGS) entry which is preliminary data.</text>
</comment>
<sequence length="390" mass="45868">MEYINYSNVFFLENYLRDDGWQDREFIFDLLKDVVFYSGGRELERISNEERSIFKELVGDAWVDSYFDISIEAKNHLIGLLTINSLIFCYEMPEWMKSFLNERKIDYIDIRLSPVRCSLDMMIAVRSNNDTINSVLSKNKIKKRDIEMFTTQVAASVRREQRYAQTDYKRFKNSLVFVGQTRNDAALIAPNGKVLNVGDYSFQLKAKSKEYDKIFYHAHPFAGEHANSEIQALEKIMGKMVVLSNVNTYDLLACDKNITFIGISSGLLQESEIFGGKCEFLYQPICQIDGDFAYSQYYVDDIMNHCLWRSIFYNDVSIFTRSPGRENHLRKLHKLWFAHDVYMYQREPGADFFQSRMGGYEQRLKEVEIFIKKITDNRFFKIIQAIRKIL</sequence>
<dbReference type="Proteomes" id="UP000291600">
    <property type="component" value="Unassembled WGS sequence"/>
</dbReference>
<dbReference type="RefSeq" id="WP_130970558.1">
    <property type="nucleotide sequence ID" value="NZ_SITJ01000055.1"/>
</dbReference>
<reference evidence="1 2" key="1">
    <citation type="submission" date="2019-02" db="EMBL/GenBank/DDBJ databases">
        <title>Comparative genomic analysis of the Hafnia genus genomes.</title>
        <authorList>
            <person name="Zhiqiu Y."/>
            <person name="Chao Y."/>
            <person name="Yuhui D."/>
            <person name="Di H."/>
            <person name="Bin L."/>
        </authorList>
    </citation>
    <scope>NUCLEOTIDE SEQUENCE [LARGE SCALE GENOMIC DNA]</scope>
    <source>
        <strain evidence="1 2">PCM_1210</strain>
    </source>
</reference>
<proteinExistence type="predicted"/>